<feature type="compositionally biased region" description="Basic and acidic residues" evidence="4">
    <location>
        <begin position="293"/>
        <end position="312"/>
    </location>
</feature>
<dbReference type="Proteomes" id="UP000198211">
    <property type="component" value="Unassembled WGS sequence"/>
</dbReference>
<dbReference type="InterPro" id="IPR017441">
    <property type="entry name" value="Protein_kinase_ATP_BS"/>
</dbReference>
<dbReference type="InterPro" id="IPR051681">
    <property type="entry name" value="Ser/Thr_Kinases-Pseudokinases"/>
</dbReference>
<evidence type="ECO:0000259" key="6">
    <source>
        <dbReference type="PROSITE" id="PS50011"/>
    </source>
</evidence>
<feature type="compositionally biased region" description="Basic residues" evidence="4">
    <location>
        <begin position="421"/>
        <end position="433"/>
    </location>
</feature>
<dbReference type="AlphaFoldDB" id="A0A225VZP2"/>
<feature type="region of interest" description="Disordered" evidence="4">
    <location>
        <begin position="275"/>
        <end position="503"/>
    </location>
</feature>
<feature type="domain" description="Protein kinase" evidence="6">
    <location>
        <begin position="525"/>
        <end position="795"/>
    </location>
</feature>
<reference evidence="8" key="1">
    <citation type="submission" date="2017-03" db="EMBL/GenBank/DDBJ databases">
        <title>Phytopthora megakarya and P. palmivora, two closely related causual agents of cacao black pod achieved similar genome size and gene model numbers by different mechanisms.</title>
        <authorList>
            <person name="Ali S."/>
            <person name="Shao J."/>
            <person name="Larry D.J."/>
            <person name="Kronmiller B."/>
            <person name="Shen D."/>
            <person name="Strem M.D."/>
            <person name="Melnick R.L."/>
            <person name="Guiltinan M.J."/>
            <person name="Tyler B.M."/>
            <person name="Meinhardt L.W."/>
            <person name="Bailey B.A."/>
        </authorList>
    </citation>
    <scope>NUCLEOTIDE SEQUENCE [LARGE SCALE GENOMIC DNA]</scope>
    <source>
        <strain evidence="8">zdho120</strain>
    </source>
</reference>
<dbReference type="InterPro" id="IPR000719">
    <property type="entry name" value="Prot_kinase_dom"/>
</dbReference>
<feature type="transmembrane region" description="Helical" evidence="5">
    <location>
        <begin position="244"/>
        <end position="267"/>
    </location>
</feature>
<feature type="compositionally biased region" description="Basic and acidic residues" evidence="4">
    <location>
        <begin position="276"/>
        <end position="285"/>
    </location>
</feature>
<keyword evidence="5" id="KW-0812">Transmembrane</keyword>
<dbReference type="InterPro" id="IPR008271">
    <property type="entry name" value="Ser/Thr_kinase_AS"/>
</dbReference>
<comment type="caution">
    <text evidence="7">The sequence shown here is derived from an EMBL/GenBank/DDBJ whole genome shotgun (WGS) entry which is preliminary data.</text>
</comment>
<dbReference type="PROSITE" id="PS00108">
    <property type="entry name" value="PROTEIN_KINASE_ST"/>
    <property type="match status" value="1"/>
</dbReference>
<evidence type="ECO:0000256" key="2">
    <source>
        <dbReference type="ARBA" id="ARBA00022840"/>
    </source>
</evidence>
<dbReference type="PROSITE" id="PS50011">
    <property type="entry name" value="PROTEIN_KINASE_DOM"/>
    <property type="match status" value="1"/>
</dbReference>
<dbReference type="InterPro" id="IPR011009">
    <property type="entry name" value="Kinase-like_dom_sf"/>
</dbReference>
<evidence type="ECO:0000256" key="3">
    <source>
        <dbReference type="PROSITE-ProRule" id="PRU10141"/>
    </source>
</evidence>
<gene>
    <name evidence="7" type="ORF">PHMEG_00016714</name>
</gene>
<dbReference type="PROSITE" id="PS00107">
    <property type="entry name" value="PROTEIN_KINASE_ATP"/>
    <property type="match status" value="1"/>
</dbReference>
<accession>A0A225VZP2</accession>
<dbReference type="OrthoDB" id="339325at2759"/>
<dbReference type="Gene3D" id="3.30.200.20">
    <property type="entry name" value="Phosphorylase Kinase, domain 1"/>
    <property type="match status" value="1"/>
</dbReference>
<evidence type="ECO:0000313" key="7">
    <source>
        <dbReference type="EMBL" id="OWZ10439.1"/>
    </source>
</evidence>
<keyword evidence="7" id="KW-0418">Kinase</keyword>
<dbReference type="SUPFAM" id="SSF56112">
    <property type="entry name" value="Protein kinase-like (PK-like)"/>
    <property type="match status" value="1"/>
</dbReference>
<dbReference type="Gene3D" id="1.10.510.10">
    <property type="entry name" value="Transferase(Phosphotransferase) domain 1"/>
    <property type="match status" value="1"/>
</dbReference>
<proteinExistence type="predicted"/>
<evidence type="ECO:0000256" key="5">
    <source>
        <dbReference type="SAM" id="Phobius"/>
    </source>
</evidence>
<keyword evidence="7" id="KW-0808">Transferase</keyword>
<dbReference type="SMART" id="SM00220">
    <property type="entry name" value="S_TKc"/>
    <property type="match status" value="1"/>
</dbReference>
<keyword evidence="5" id="KW-1133">Transmembrane helix</keyword>
<feature type="compositionally biased region" description="Basic and acidic residues" evidence="4">
    <location>
        <begin position="434"/>
        <end position="478"/>
    </location>
</feature>
<feature type="compositionally biased region" description="Basic and acidic residues" evidence="4">
    <location>
        <begin position="399"/>
        <end position="420"/>
    </location>
</feature>
<evidence type="ECO:0000313" key="8">
    <source>
        <dbReference type="Proteomes" id="UP000198211"/>
    </source>
</evidence>
<keyword evidence="8" id="KW-1185">Reference proteome</keyword>
<protein>
    <submittedName>
        <fullName evidence="7">TKL protein kinase</fullName>
    </submittedName>
</protein>
<dbReference type="STRING" id="4795.A0A225VZP2"/>
<keyword evidence="2 3" id="KW-0067">ATP-binding</keyword>
<feature type="compositionally biased region" description="Basic and acidic residues" evidence="4">
    <location>
        <begin position="330"/>
        <end position="377"/>
    </location>
</feature>
<dbReference type="EMBL" id="NBNE01002444">
    <property type="protein sequence ID" value="OWZ10439.1"/>
    <property type="molecule type" value="Genomic_DNA"/>
</dbReference>
<evidence type="ECO:0000256" key="1">
    <source>
        <dbReference type="ARBA" id="ARBA00022741"/>
    </source>
</evidence>
<dbReference type="GO" id="GO:0004674">
    <property type="term" value="F:protein serine/threonine kinase activity"/>
    <property type="evidence" value="ECO:0007669"/>
    <property type="project" value="TreeGrafter"/>
</dbReference>
<feature type="binding site" evidence="3">
    <location>
        <position position="552"/>
    </location>
    <ligand>
        <name>ATP</name>
        <dbReference type="ChEBI" id="CHEBI:30616"/>
    </ligand>
</feature>
<keyword evidence="5" id="KW-0472">Membrane</keyword>
<organism evidence="7 8">
    <name type="scientific">Phytophthora megakarya</name>
    <dbReference type="NCBI Taxonomy" id="4795"/>
    <lineage>
        <taxon>Eukaryota</taxon>
        <taxon>Sar</taxon>
        <taxon>Stramenopiles</taxon>
        <taxon>Oomycota</taxon>
        <taxon>Peronosporomycetes</taxon>
        <taxon>Peronosporales</taxon>
        <taxon>Peronosporaceae</taxon>
        <taxon>Phytophthora</taxon>
    </lineage>
</organism>
<evidence type="ECO:0000256" key="4">
    <source>
        <dbReference type="SAM" id="MobiDB-lite"/>
    </source>
</evidence>
<name>A0A225VZP2_9STRA</name>
<dbReference type="PANTHER" id="PTHR44329:SF214">
    <property type="entry name" value="PROTEIN KINASE DOMAIN-CONTAINING PROTEIN"/>
    <property type="match status" value="1"/>
</dbReference>
<dbReference type="GO" id="GO:0005524">
    <property type="term" value="F:ATP binding"/>
    <property type="evidence" value="ECO:0007669"/>
    <property type="project" value="UniProtKB-UniRule"/>
</dbReference>
<dbReference type="PANTHER" id="PTHR44329">
    <property type="entry name" value="SERINE/THREONINE-PROTEIN KINASE TNNI3K-RELATED"/>
    <property type="match status" value="1"/>
</dbReference>
<sequence>MIGGMLELDSDPIDQVSPWSPFRLSVESTKAKVHLLLHTMLRAPWLGVLALATSGGLSVSADYSTIEIYSDANCKSIPLVVTLELNATCTTSNTCSAIEISNSSYYYAQRCATDRFEYTSQIFSGAKYLMIDGFQEEGCETYTGSNVFLAAGTCQLASYVGARSEIARLFNDGSAYMTIYNDSACATEAQTFDLNSSIIQDHSCYRGLNKFYTSDYTGILTGSSSGSGSNTTTMSSNDSSSMSAVSLFGIIVACLAIVILPALLIFWKLRRSKQKEKRDNTRARTPDVALAVSDKHENEERYVPDMSPRSDQRSTFSSHTGGSGQVLRSNELRIDPLRSDELRGTPLHSDRHRKDEQRSGNFRSDELRRLQRFRGDPVGRSGRLHTDELRTTPVRGNRMQREDLSNDPIHSDPVRSDRLKKERQRKDRQRKDRQRGDEHSNRSDPSDRSDRSDRDRMPSDPVRSDRMRSVDLRSHRTPSDPVRSARAFDPKPQPIHAQRLRGPVTADSVCEDDIVLKSRIPRDSVFVEDLIGRGGYGEVYKGTYEGRPVAVKMLFPETRKSTRHVTEFLTEVKMMTVMDHPRVVQFVGVSWNNLMDLCVVTEFMAGGDLRAWLNDRADNSSPVGFDYTKVKIATHVVHALAYLHSLTPSVIHRDLKTRNILLTEDYDAKLADFGASRERVDRTMTAGVGTSLWIAPEVMMGERYDDKADMFSFGVVLSELDSQQSPYAHAKENNANGRKMPETAILQLVAMGKLRVEFSPGALKGMAQIGTACTAIDPTERPTAAEAFRKLQVILAQEAKKAASAK</sequence>
<keyword evidence="1 3" id="KW-0547">Nucleotide-binding</keyword>
<dbReference type="Pfam" id="PF00069">
    <property type="entry name" value="Pkinase"/>
    <property type="match status" value="1"/>
</dbReference>